<keyword evidence="9" id="KW-1185">Reference proteome</keyword>
<dbReference type="GO" id="GO:0005576">
    <property type="term" value="C:extracellular region"/>
    <property type="evidence" value="ECO:0007669"/>
    <property type="project" value="UniProtKB-SubCell"/>
</dbReference>
<feature type="domain" description="Peptidase S1" evidence="8">
    <location>
        <begin position="868"/>
        <end position="1112"/>
    </location>
</feature>
<dbReference type="Pfam" id="PF00089">
    <property type="entry name" value="Trypsin"/>
    <property type="match status" value="1"/>
</dbReference>
<dbReference type="PANTHER" id="PTHR24258:SF142">
    <property type="entry name" value="PEPTIDASE S1 DOMAIN-CONTAINING PROTEIN"/>
    <property type="match status" value="1"/>
</dbReference>
<dbReference type="PANTHER" id="PTHR24258">
    <property type="entry name" value="SERINE PROTEASE-RELATED"/>
    <property type="match status" value="1"/>
</dbReference>
<dbReference type="Gene3D" id="2.40.10.10">
    <property type="entry name" value="Trypsin-like serine proteases"/>
    <property type="match status" value="1"/>
</dbReference>
<evidence type="ECO:0000256" key="2">
    <source>
        <dbReference type="ARBA" id="ARBA00022525"/>
    </source>
</evidence>
<comment type="subcellular location">
    <subcellularLocation>
        <location evidence="1">Secreted</location>
    </subcellularLocation>
</comment>
<evidence type="ECO:0000256" key="5">
    <source>
        <dbReference type="ARBA" id="ARBA00076468"/>
    </source>
</evidence>
<feature type="compositionally biased region" description="Basic and acidic residues" evidence="6">
    <location>
        <begin position="515"/>
        <end position="540"/>
    </location>
</feature>
<dbReference type="FunFam" id="2.40.10.10:FF:000038">
    <property type="entry name" value="Serine protease"/>
    <property type="match status" value="1"/>
</dbReference>
<feature type="compositionally biased region" description="Low complexity" evidence="6">
    <location>
        <begin position="505"/>
        <end position="514"/>
    </location>
</feature>
<dbReference type="SUPFAM" id="SSF50494">
    <property type="entry name" value="Trypsin-like serine proteases"/>
    <property type="match status" value="1"/>
</dbReference>
<dbReference type="GeneID" id="111358866"/>
<dbReference type="GO" id="GO:0004252">
    <property type="term" value="F:serine-type endopeptidase activity"/>
    <property type="evidence" value="ECO:0007669"/>
    <property type="project" value="InterPro"/>
</dbReference>
<gene>
    <name evidence="10" type="primary">LOC111358866</name>
</gene>
<dbReference type="InterPro" id="IPR018114">
    <property type="entry name" value="TRYPSIN_HIS"/>
</dbReference>
<keyword evidence="2" id="KW-0964">Secreted</keyword>
<feature type="chain" id="PRO_5039897946" description="Phenoloxidase-activating factor 2" evidence="7">
    <location>
        <begin position="21"/>
        <end position="1117"/>
    </location>
</feature>
<feature type="region of interest" description="Disordered" evidence="6">
    <location>
        <begin position="151"/>
        <end position="183"/>
    </location>
</feature>
<dbReference type="AlphaFoldDB" id="A0A9J7IWU8"/>
<protein>
    <recommendedName>
        <fullName evidence="4">Phenoloxidase-activating factor 2</fullName>
    </recommendedName>
    <alternativeName>
        <fullName evidence="5">Prophenoloxidase-activating factor II</fullName>
    </alternativeName>
</protein>
<dbReference type="InterPro" id="IPR009003">
    <property type="entry name" value="Peptidase_S1_PA"/>
</dbReference>
<feature type="compositionally biased region" description="Pro residues" evidence="6">
    <location>
        <begin position="689"/>
        <end position="698"/>
    </location>
</feature>
<keyword evidence="7" id="KW-0732">Signal</keyword>
<dbReference type="PROSITE" id="PS50240">
    <property type="entry name" value="TRYPSIN_DOM"/>
    <property type="match status" value="1"/>
</dbReference>
<accession>A0A9J7IWU8</accession>
<dbReference type="InterPro" id="IPR001254">
    <property type="entry name" value="Trypsin_dom"/>
</dbReference>
<dbReference type="OrthoDB" id="5949700at2759"/>
<feature type="region of interest" description="Disordered" evidence="6">
    <location>
        <begin position="505"/>
        <end position="555"/>
    </location>
</feature>
<dbReference type="Proteomes" id="UP000301870">
    <property type="component" value="Chromosome 28"/>
</dbReference>
<name>A0A9J7IWU8_SPOLT</name>
<evidence type="ECO:0000256" key="4">
    <source>
        <dbReference type="ARBA" id="ARBA00068096"/>
    </source>
</evidence>
<keyword evidence="3" id="KW-1015">Disulfide bond</keyword>
<dbReference type="SMART" id="SM00020">
    <property type="entry name" value="Tryp_SPc"/>
    <property type="match status" value="1"/>
</dbReference>
<dbReference type="InterPro" id="IPR001314">
    <property type="entry name" value="Peptidase_S1A"/>
</dbReference>
<evidence type="ECO:0000313" key="9">
    <source>
        <dbReference type="Proteomes" id="UP000301870"/>
    </source>
</evidence>
<sequence length="1117" mass="124274">MRWSTITFILLPIIFASTTAEWSWGGKEDSKPADEPHQNASPLLQGEQLPEAQEKNFESNSTVLDDIVDELVSSKQGRSLGGFDDVYSDPTIKEALDSGDDAEARNLIKGRLCTLGLIQCEDEDSQEKRTYLSPDEVIYAQPVDIKPIGKPIASIPVRGPPRAYGPPQPMSYRPRPQKIPPKRVGYGGNVRPGFSEKYGVAGGNFQFSQNSYNAHESNFVTKSPIYATPGPYAYENAKPAYNKYPSHSDTKTDAVVQQHIHHHYVHEDNKDPKVIIKPVAVPVGSVGQLNSQSLGSQSLGSQSLGSQSFGSQSFGSQSFGLQSSDIIAAGGDYSSITSGGFKPMSGGFHSDTKPIYESDTIYGSQYGHQSNKVGQNGNILTQSLPNQFNNNAFEDQKYGNGLGSYASQSNEFYKKELHVGSQNNIYNQGPSTFGQSNGYAENYHEAKAQNFDCVCVNYDQCPSQEVIGRRDDLYLPIDPRNKGSEIAALTEEQLDNLNKTDIATATADSAANATETKKLSKRETKEETPSEAAKEAEPRSPRYPGFNEHTGHDQKHVEPTFGVSFALPQAPQSSNFHPFNPHLRPFSSAIMAGGINLGLAVVNPVFSLQVTKTVEGEKIYKPLLHFHVTPSESKLRALTQIFDEKKQYLLNKHQHYHVHQPFPAYPGPAYPPQYNFPHYPPPRPHHPHPPPNYIPPPHVHNGPPVYSPHYTDYKPYSYHGNSLPSEGYHDYEDDSDTYGGEDYPHPEYRSLHNEDRLEKNSDVSDHGTHVNRSSYSRSLDLPSTPPRANRGYQTVRFPETRRKREIDVGNMSVIIEERQGYFGRRPVQQCRPNQVCCRRPLQPQAANKGQCGIRHSQGINGRIKTPAYVDGESEFGEYPWQTAILKKDPKESVYVCGGTLIDGLHILTAAHCVKSYKGFELRVRLGEWDVNRDVEFYPYIERDIVSVHVHPLYYAGTLDNDLAILKMDHPVEWTKYPHISPACLPDKYADYSGQRCWTTGWGKDAFGDYGKYQNILKEVDVPILSHGQCQQQLRQTRLGYNYELNPGFTCAGGEEGKDACKGDGGGPLVCERSGTWQIVGVVSWGIGCGQPGVPGVYVKVAHYLDWISQITGKFSPY</sequence>
<feature type="region of interest" description="Disordered" evidence="6">
    <location>
        <begin position="675"/>
        <end position="706"/>
    </location>
</feature>
<organism evidence="9 10">
    <name type="scientific">Spodoptera litura</name>
    <name type="common">Asian cotton leafworm</name>
    <dbReference type="NCBI Taxonomy" id="69820"/>
    <lineage>
        <taxon>Eukaryota</taxon>
        <taxon>Metazoa</taxon>
        <taxon>Ecdysozoa</taxon>
        <taxon>Arthropoda</taxon>
        <taxon>Hexapoda</taxon>
        <taxon>Insecta</taxon>
        <taxon>Pterygota</taxon>
        <taxon>Neoptera</taxon>
        <taxon>Endopterygota</taxon>
        <taxon>Lepidoptera</taxon>
        <taxon>Glossata</taxon>
        <taxon>Ditrysia</taxon>
        <taxon>Noctuoidea</taxon>
        <taxon>Noctuidae</taxon>
        <taxon>Amphipyrinae</taxon>
        <taxon>Spodoptera</taxon>
    </lineage>
</organism>
<reference evidence="10" key="1">
    <citation type="submission" date="2025-08" db="UniProtKB">
        <authorList>
            <consortium name="RefSeq"/>
        </authorList>
    </citation>
    <scope>IDENTIFICATION</scope>
    <source>
        <strain evidence="10">Ishihara</strain>
        <tissue evidence="10">Whole body</tissue>
    </source>
</reference>
<evidence type="ECO:0000256" key="7">
    <source>
        <dbReference type="SAM" id="SignalP"/>
    </source>
</evidence>
<dbReference type="GO" id="GO:0006508">
    <property type="term" value="P:proteolysis"/>
    <property type="evidence" value="ECO:0007669"/>
    <property type="project" value="InterPro"/>
</dbReference>
<dbReference type="RefSeq" id="XP_022829991.1">
    <property type="nucleotide sequence ID" value="XM_022974223.1"/>
</dbReference>
<feature type="signal peptide" evidence="7">
    <location>
        <begin position="1"/>
        <end position="20"/>
    </location>
</feature>
<evidence type="ECO:0000256" key="6">
    <source>
        <dbReference type="SAM" id="MobiDB-lite"/>
    </source>
</evidence>
<dbReference type="PROSITE" id="PS00134">
    <property type="entry name" value="TRYPSIN_HIS"/>
    <property type="match status" value="1"/>
</dbReference>
<dbReference type="PRINTS" id="PR00722">
    <property type="entry name" value="CHYMOTRYPSIN"/>
</dbReference>
<feature type="region of interest" description="Disordered" evidence="6">
    <location>
        <begin position="724"/>
        <end position="791"/>
    </location>
</feature>
<dbReference type="CDD" id="cd00190">
    <property type="entry name" value="Tryp_SPc"/>
    <property type="match status" value="1"/>
</dbReference>
<dbReference type="InterPro" id="IPR043504">
    <property type="entry name" value="Peptidase_S1_PA_chymotrypsin"/>
</dbReference>
<evidence type="ECO:0000313" key="10">
    <source>
        <dbReference type="RefSeq" id="XP_022829991.1"/>
    </source>
</evidence>
<feature type="compositionally biased region" description="Basic and acidic residues" evidence="6">
    <location>
        <begin position="742"/>
        <end position="768"/>
    </location>
</feature>
<proteinExistence type="predicted"/>
<evidence type="ECO:0000259" key="8">
    <source>
        <dbReference type="PROSITE" id="PS50240"/>
    </source>
</evidence>
<evidence type="ECO:0000256" key="1">
    <source>
        <dbReference type="ARBA" id="ARBA00004613"/>
    </source>
</evidence>
<evidence type="ECO:0000256" key="3">
    <source>
        <dbReference type="ARBA" id="ARBA00023157"/>
    </source>
</evidence>